<accession>A0A2N9L607</accession>
<proteinExistence type="predicted"/>
<reference evidence="2" key="1">
    <citation type="submission" date="2018-02" db="EMBL/GenBank/DDBJ databases">
        <authorList>
            <person name="Hausmann B."/>
        </authorList>
    </citation>
    <scope>NUCLEOTIDE SEQUENCE [LARGE SCALE GENOMIC DNA]</scope>
    <source>
        <strain evidence="2">Peat soil MAG SbA5</strain>
    </source>
</reference>
<dbReference type="Proteomes" id="UP000239735">
    <property type="component" value="Unassembled WGS sequence"/>
</dbReference>
<gene>
    <name evidence="1" type="ORF">SBA5_1600002</name>
</gene>
<name>A0A2N9L607_9BACT</name>
<evidence type="ECO:0000313" key="1">
    <source>
        <dbReference type="EMBL" id="SPE18670.1"/>
    </source>
</evidence>
<sequence>MLADKIGTLTAPGFRAEHFLTAFVLHQVAWSTKELKVCPGCLAAATPCDDVIGLKQSKLASSAEQPATPRTDDTT</sequence>
<dbReference type="AlphaFoldDB" id="A0A2N9L607"/>
<dbReference type="EMBL" id="OKRB01000069">
    <property type="protein sequence ID" value="SPE18670.1"/>
    <property type="molecule type" value="Genomic_DNA"/>
</dbReference>
<organism evidence="1 2">
    <name type="scientific">Candidatus Sulfuritelmatomonas gaucii</name>
    <dbReference type="NCBI Taxonomy" id="2043161"/>
    <lineage>
        <taxon>Bacteria</taxon>
        <taxon>Pseudomonadati</taxon>
        <taxon>Acidobacteriota</taxon>
        <taxon>Terriglobia</taxon>
        <taxon>Terriglobales</taxon>
        <taxon>Acidobacteriaceae</taxon>
        <taxon>Candidatus Sulfuritelmatomonas</taxon>
    </lineage>
</organism>
<protein>
    <submittedName>
        <fullName evidence="1">Uncharacterized protein</fullName>
    </submittedName>
</protein>
<evidence type="ECO:0000313" key="2">
    <source>
        <dbReference type="Proteomes" id="UP000239735"/>
    </source>
</evidence>